<dbReference type="EMBL" id="CP036273">
    <property type="protein sequence ID" value="QDU19514.1"/>
    <property type="molecule type" value="Genomic_DNA"/>
</dbReference>
<reference evidence="1 2" key="1">
    <citation type="submission" date="2019-02" db="EMBL/GenBank/DDBJ databases">
        <title>Deep-cultivation of Planctomycetes and their phenomic and genomic characterization uncovers novel biology.</title>
        <authorList>
            <person name="Wiegand S."/>
            <person name="Jogler M."/>
            <person name="Boedeker C."/>
            <person name="Pinto D."/>
            <person name="Vollmers J."/>
            <person name="Rivas-Marin E."/>
            <person name="Kohn T."/>
            <person name="Peeters S.H."/>
            <person name="Heuer A."/>
            <person name="Rast P."/>
            <person name="Oberbeckmann S."/>
            <person name="Bunk B."/>
            <person name="Jeske O."/>
            <person name="Meyerdierks A."/>
            <person name="Storesund J.E."/>
            <person name="Kallscheuer N."/>
            <person name="Luecker S."/>
            <person name="Lage O.M."/>
            <person name="Pohl T."/>
            <person name="Merkel B.J."/>
            <person name="Hornburger P."/>
            <person name="Mueller R.-W."/>
            <person name="Bruemmer F."/>
            <person name="Labrenz M."/>
            <person name="Spormann A.M."/>
            <person name="Op den Camp H."/>
            <person name="Overmann J."/>
            <person name="Amann R."/>
            <person name="Jetten M.S.M."/>
            <person name="Mascher T."/>
            <person name="Medema M.H."/>
            <person name="Devos D.P."/>
            <person name="Kaster A.-K."/>
            <person name="Ovreas L."/>
            <person name="Rohde M."/>
            <person name="Galperin M.Y."/>
            <person name="Jogler C."/>
        </authorList>
    </citation>
    <scope>NUCLEOTIDE SEQUENCE [LARGE SCALE GENOMIC DNA]</scope>
    <source>
        <strain evidence="1 2">ETA_A1</strain>
    </source>
</reference>
<name>A0A517XPU5_9BACT</name>
<organism evidence="1 2">
    <name type="scientific">Urbifossiella limnaea</name>
    <dbReference type="NCBI Taxonomy" id="2528023"/>
    <lineage>
        <taxon>Bacteria</taxon>
        <taxon>Pseudomonadati</taxon>
        <taxon>Planctomycetota</taxon>
        <taxon>Planctomycetia</taxon>
        <taxon>Gemmatales</taxon>
        <taxon>Gemmataceae</taxon>
        <taxon>Urbifossiella</taxon>
    </lineage>
</organism>
<dbReference type="KEGG" id="uli:ETAA1_14430"/>
<proteinExistence type="predicted"/>
<evidence type="ECO:0000313" key="2">
    <source>
        <dbReference type="Proteomes" id="UP000319576"/>
    </source>
</evidence>
<evidence type="ECO:0000313" key="1">
    <source>
        <dbReference type="EMBL" id="QDU19514.1"/>
    </source>
</evidence>
<gene>
    <name evidence="1" type="ORF">ETAA1_14430</name>
</gene>
<dbReference type="AlphaFoldDB" id="A0A517XPU5"/>
<sequence length="85" mass="9240">MPLSEPDAARLDDYRFQHGPDAGNLSLVLDQLTDAITAVNQHLVYYRLGPGSRLTPPPDLAGILAVLTDSKTLVQETLLRLKSAD</sequence>
<protein>
    <submittedName>
        <fullName evidence="1">Uncharacterized protein</fullName>
    </submittedName>
</protein>
<accession>A0A517XPU5</accession>
<dbReference type="Proteomes" id="UP000319576">
    <property type="component" value="Chromosome"/>
</dbReference>
<dbReference type="RefSeq" id="WP_145235583.1">
    <property type="nucleotide sequence ID" value="NZ_CP036273.1"/>
</dbReference>
<keyword evidence="2" id="KW-1185">Reference proteome</keyword>
<dbReference type="OrthoDB" id="288826at2"/>